<evidence type="ECO:0000313" key="1">
    <source>
        <dbReference type="EMBL" id="QDA35884.1"/>
    </source>
</evidence>
<protein>
    <submittedName>
        <fullName evidence="1">Uncharacterized protein</fullName>
    </submittedName>
</protein>
<organism evidence="1 2">
    <name type="scientific">Paracoccus liaowanqingii</name>
    <dbReference type="NCBI Taxonomy" id="2560053"/>
    <lineage>
        <taxon>Bacteria</taxon>
        <taxon>Pseudomonadati</taxon>
        <taxon>Pseudomonadota</taxon>
        <taxon>Alphaproteobacteria</taxon>
        <taxon>Rhodobacterales</taxon>
        <taxon>Paracoccaceae</taxon>
        <taxon>Paracoccus</taxon>
    </lineage>
</organism>
<dbReference type="Proteomes" id="UP000296374">
    <property type="component" value="Plasmid unnamed6"/>
</dbReference>
<evidence type="ECO:0000313" key="2">
    <source>
        <dbReference type="Proteomes" id="UP000296374"/>
    </source>
</evidence>
<dbReference type="AlphaFoldDB" id="A0A4Y5ST50"/>
<proteinExistence type="predicted"/>
<name>A0A4Y5ST50_9RHOB</name>
<dbReference type="KEGG" id="plia:E4191_17185"/>
<keyword evidence="1" id="KW-0614">Plasmid</keyword>
<sequence>MLQLVFVVADGEGLLRGRYRQVRGLTARKDLQNNLISGSGTDRNHLFSPEPTPHIAVFLKSVNLAAIRISKEV</sequence>
<dbReference type="EMBL" id="CP040760">
    <property type="protein sequence ID" value="QDA35884.1"/>
    <property type="molecule type" value="Genomic_DNA"/>
</dbReference>
<geneLocation type="plasmid" evidence="1 2">
    <name>unnamed6</name>
</geneLocation>
<gene>
    <name evidence="1" type="ORF">E4191_17185</name>
</gene>
<accession>A0A4Y5ST50</accession>
<dbReference type="RefSeq" id="WP_139615698.1">
    <property type="nucleotide sequence ID" value="NZ_CP040760.1"/>
</dbReference>
<reference evidence="2" key="1">
    <citation type="submission" date="2019-05" db="EMBL/GenBank/DDBJ databases">
        <title>Tamlana fucoidanivorans sp. nov., isolated from the surface of algae collected from Fujian province in China.</title>
        <authorList>
            <person name="Li J."/>
        </authorList>
    </citation>
    <scope>NUCLEOTIDE SEQUENCE [LARGE SCALE GENOMIC DNA]</scope>
    <source>
        <strain evidence="2">2251</strain>
        <plasmid evidence="2">unnamed6</plasmid>
    </source>
</reference>